<protein>
    <recommendedName>
        <fullName evidence="4">Crinkler effector protein N-terminal domain-containing protein</fullName>
    </recommendedName>
</protein>
<keyword evidence="3" id="KW-0964">Secreted</keyword>
<proteinExistence type="predicted"/>
<evidence type="ECO:0000256" key="1">
    <source>
        <dbReference type="ARBA" id="ARBA00004340"/>
    </source>
</evidence>
<evidence type="ECO:0000256" key="3">
    <source>
        <dbReference type="ARBA" id="ARBA00022525"/>
    </source>
</evidence>
<evidence type="ECO:0000313" key="5">
    <source>
        <dbReference type="EMBL" id="KAF9580569.1"/>
    </source>
</evidence>
<dbReference type="OrthoDB" id="2304312at2759"/>
<reference evidence="5" key="1">
    <citation type="journal article" date="2020" name="Fungal Divers.">
        <title>Resolving the Mortierellaceae phylogeny through synthesis of multi-gene phylogenetics and phylogenomics.</title>
        <authorList>
            <person name="Vandepol N."/>
            <person name="Liber J."/>
            <person name="Desiro A."/>
            <person name="Na H."/>
            <person name="Kennedy M."/>
            <person name="Barry K."/>
            <person name="Grigoriev I.V."/>
            <person name="Miller A.N."/>
            <person name="O'Donnell K."/>
            <person name="Stajich J.E."/>
            <person name="Bonito G."/>
        </authorList>
    </citation>
    <scope>NUCLEOTIDE SEQUENCE</scope>
    <source>
        <strain evidence="5">KOD1015</strain>
    </source>
</reference>
<sequence length="115" mass="12575">MTDKQLTLFCLVDGEVTSNAFSVKISSSDSVDDLRELIKSKKSHVDANNLTLWCVSHPVIAANKRQPVLLSAIDSPAELEPTDDIADAFPEAPPKKTIHIIVQRPPQGNETRLAD</sequence>
<dbReference type="InterPro" id="IPR045379">
    <property type="entry name" value="Crinkler_N"/>
</dbReference>
<dbReference type="GO" id="GO:0005576">
    <property type="term" value="C:extracellular region"/>
    <property type="evidence" value="ECO:0007669"/>
    <property type="project" value="UniProtKB-SubCell"/>
</dbReference>
<evidence type="ECO:0000256" key="2">
    <source>
        <dbReference type="ARBA" id="ARBA00004613"/>
    </source>
</evidence>
<evidence type="ECO:0000259" key="4">
    <source>
        <dbReference type="Pfam" id="PF20147"/>
    </source>
</evidence>
<comment type="subcellular location">
    <subcellularLocation>
        <location evidence="1">Host cell</location>
    </subcellularLocation>
    <subcellularLocation>
        <location evidence="2">Secreted</location>
    </subcellularLocation>
</comment>
<dbReference type="Pfam" id="PF20147">
    <property type="entry name" value="Crinkler"/>
    <property type="match status" value="1"/>
</dbReference>
<dbReference type="EMBL" id="JAABOA010001978">
    <property type="protein sequence ID" value="KAF9580569.1"/>
    <property type="molecule type" value="Genomic_DNA"/>
</dbReference>
<keyword evidence="6" id="KW-1185">Reference proteome</keyword>
<dbReference type="AlphaFoldDB" id="A0A9P6KCP8"/>
<comment type="caution">
    <text evidence="5">The sequence shown here is derived from an EMBL/GenBank/DDBJ whole genome shotgun (WGS) entry which is preliminary data.</text>
</comment>
<accession>A0A9P6KCP8</accession>
<feature type="domain" description="Crinkler effector protein N-terminal" evidence="4">
    <location>
        <begin position="6"/>
        <end position="103"/>
    </location>
</feature>
<organism evidence="5 6">
    <name type="scientific">Lunasporangiospora selenospora</name>
    <dbReference type="NCBI Taxonomy" id="979761"/>
    <lineage>
        <taxon>Eukaryota</taxon>
        <taxon>Fungi</taxon>
        <taxon>Fungi incertae sedis</taxon>
        <taxon>Mucoromycota</taxon>
        <taxon>Mortierellomycotina</taxon>
        <taxon>Mortierellomycetes</taxon>
        <taxon>Mortierellales</taxon>
        <taxon>Mortierellaceae</taxon>
        <taxon>Lunasporangiospora</taxon>
    </lineage>
</organism>
<evidence type="ECO:0000313" key="6">
    <source>
        <dbReference type="Proteomes" id="UP000780801"/>
    </source>
</evidence>
<gene>
    <name evidence="5" type="ORF">BGW38_002721</name>
</gene>
<name>A0A9P6KCP8_9FUNG</name>
<dbReference type="Proteomes" id="UP000780801">
    <property type="component" value="Unassembled WGS sequence"/>
</dbReference>
<dbReference type="GO" id="GO:0043657">
    <property type="term" value="C:host cell"/>
    <property type="evidence" value="ECO:0007669"/>
    <property type="project" value="UniProtKB-SubCell"/>
</dbReference>